<proteinExistence type="predicted"/>
<dbReference type="EMBL" id="JAAGWK010000023">
    <property type="protein sequence ID" value="NEL55529.1"/>
    <property type="molecule type" value="Genomic_DNA"/>
</dbReference>
<dbReference type="Pfam" id="PF00296">
    <property type="entry name" value="Bac_luciferase"/>
    <property type="match status" value="1"/>
</dbReference>
<dbReference type="InterPro" id="IPR019951">
    <property type="entry name" value="F420_OxRdatse_Rv3520c_pred"/>
</dbReference>
<dbReference type="InterPro" id="IPR036661">
    <property type="entry name" value="Luciferase-like_sf"/>
</dbReference>
<evidence type="ECO:0000313" key="4">
    <source>
        <dbReference type="Proteomes" id="UP000470470"/>
    </source>
</evidence>
<dbReference type="InterPro" id="IPR011251">
    <property type="entry name" value="Luciferase-like_dom"/>
</dbReference>
<dbReference type="Gene3D" id="3.20.20.30">
    <property type="entry name" value="Luciferase-like domain"/>
    <property type="match status" value="1"/>
</dbReference>
<evidence type="ECO:0000259" key="2">
    <source>
        <dbReference type="Pfam" id="PF00296"/>
    </source>
</evidence>
<keyword evidence="4" id="KW-1185">Reference proteome</keyword>
<dbReference type="GO" id="GO:0016705">
    <property type="term" value="F:oxidoreductase activity, acting on paired donors, with incorporation or reduction of molecular oxygen"/>
    <property type="evidence" value="ECO:0007669"/>
    <property type="project" value="InterPro"/>
</dbReference>
<reference evidence="3 4" key="1">
    <citation type="submission" date="2020-02" db="EMBL/GenBank/DDBJ databases">
        <title>The whole genome sequence of CPCC 205119.</title>
        <authorList>
            <person name="Jiang Z."/>
        </authorList>
    </citation>
    <scope>NUCLEOTIDE SEQUENCE [LARGE SCALE GENOMIC DNA]</scope>
    <source>
        <strain evidence="3 4">CPCC 205119</strain>
    </source>
</reference>
<name>A0A7K3WI03_9ACTN</name>
<dbReference type="NCBIfam" id="TIGR03559">
    <property type="entry name" value="F420_Rv3520c"/>
    <property type="match status" value="1"/>
</dbReference>
<evidence type="ECO:0000313" key="3">
    <source>
        <dbReference type="EMBL" id="NEL55529.1"/>
    </source>
</evidence>
<sequence length="346" mass="36404">MRIGVSVAGVGDDDVAFVVEAEAMGVDSVWVAEAWGHDALTPLAFLAARTSRIRLATGIAQLGSRSPALLAMSAMSLQAMSGGRFVLGLGTSGPQVMEGWHGVRFSSPLGMTRETIEVLRTVTAGEKLEHEGTVYPLPLPDSAGRALRSMAPPTTVPVYLAALGPKNLELTGELADGWLANAFMPETADSFLQPLAAGAARAGRSVADLDVVVPVGVEFTDDEEAAARRHARGYAFTIGAMGNRDQNFYNAAFTRQGWGEDVRAVQDLWLGGDREAAAARVPLELGRRTNLLGPPDVVRERLAAYRAAGVTTLQAKLTGPLEERLTTLGTLLELCAEPAAAGSGSR</sequence>
<dbReference type="PANTHER" id="PTHR43244">
    <property type="match status" value="1"/>
</dbReference>
<organism evidence="3 4">
    <name type="scientific">Goekera deserti</name>
    <dbReference type="NCBI Taxonomy" id="2497753"/>
    <lineage>
        <taxon>Bacteria</taxon>
        <taxon>Bacillati</taxon>
        <taxon>Actinomycetota</taxon>
        <taxon>Actinomycetes</taxon>
        <taxon>Geodermatophilales</taxon>
        <taxon>Geodermatophilaceae</taxon>
        <taxon>Goekera</taxon>
    </lineage>
</organism>
<keyword evidence="1" id="KW-0560">Oxidoreductase</keyword>
<evidence type="ECO:0000256" key="1">
    <source>
        <dbReference type="ARBA" id="ARBA00023002"/>
    </source>
</evidence>
<comment type="caution">
    <text evidence="3">The sequence shown here is derived from an EMBL/GenBank/DDBJ whole genome shotgun (WGS) entry which is preliminary data.</text>
</comment>
<gene>
    <name evidence="3" type="ORF">G1H19_16195</name>
</gene>
<dbReference type="CDD" id="cd01097">
    <property type="entry name" value="Tetrahydromethanopterin_reductase"/>
    <property type="match status" value="1"/>
</dbReference>
<feature type="domain" description="Luciferase-like" evidence="2">
    <location>
        <begin position="14"/>
        <end position="311"/>
    </location>
</feature>
<dbReference type="SUPFAM" id="SSF51679">
    <property type="entry name" value="Bacterial luciferase-like"/>
    <property type="match status" value="1"/>
</dbReference>
<protein>
    <submittedName>
        <fullName evidence="3">LLM class F420-dependent oxidoreductase</fullName>
    </submittedName>
</protein>
<dbReference type="Proteomes" id="UP000470470">
    <property type="component" value="Unassembled WGS sequence"/>
</dbReference>
<dbReference type="AlphaFoldDB" id="A0A7K3WI03"/>
<accession>A0A7K3WI03</accession>
<dbReference type="PANTHER" id="PTHR43244:SF1">
    <property type="entry name" value="5,10-METHYLENETETRAHYDROMETHANOPTERIN REDUCTASE"/>
    <property type="match status" value="1"/>
</dbReference>
<dbReference type="InterPro" id="IPR050564">
    <property type="entry name" value="F420-G6PD/mer"/>
</dbReference>